<gene>
    <name evidence="1" type="ORF">BLA29_010373</name>
</gene>
<sequence length="62" mass="7124">MLLLQMRREQMRAYNEFLFQMKKVKGLCSSMALVAVDILVMTKLYLEPSPLSSFISCSCNKS</sequence>
<proteinExistence type="predicted"/>
<name>A0A1Y3B5R3_EURMA</name>
<dbReference type="Proteomes" id="UP000194236">
    <property type="component" value="Unassembled WGS sequence"/>
</dbReference>
<evidence type="ECO:0000313" key="1">
    <source>
        <dbReference type="EMBL" id="OTF75394.1"/>
    </source>
</evidence>
<reference evidence="1 2" key="1">
    <citation type="submission" date="2017-03" db="EMBL/GenBank/DDBJ databases">
        <title>Genome Survey of Euroglyphus maynei.</title>
        <authorList>
            <person name="Arlian L.G."/>
            <person name="Morgan M.S."/>
            <person name="Rider S.D."/>
        </authorList>
    </citation>
    <scope>NUCLEOTIDE SEQUENCE [LARGE SCALE GENOMIC DNA]</scope>
    <source>
        <strain evidence="1">Arlian Lab</strain>
        <tissue evidence="1">Whole body</tissue>
    </source>
</reference>
<comment type="caution">
    <text evidence="1">The sequence shown here is derived from an EMBL/GenBank/DDBJ whole genome shotgun (WGS) entry which is preliminary data.</text>
</comment>
<dbReference type="EMBL" id="MUJZ01042210">
    <property type="protein sequence ID" value="OTF75394.1"/>
    <property type="molecule type" value="Genomic_DNA"/>
</dbReference>
<protein>
    <submittedName>
        <fullName evidence="1">Uncharacterized protein</fullName>
    </submittedName>
</protein>
<keyword evidence="2" id="KW-1185">Reference proteome</keyword>
<evidence type="ECO:0000313" key="2">
    <source>
        <dbReference type="Proteomes" id="UP000194236"/>
    </source>
</evidence>
<organism evidence="1 2">
    <name type="scientific">Euroglyphus maynei</name>
    <name type="common">Mayne's house dust mite</name>
    <dbReference type="NCBI Taxonomy" id="6958"/>
    <lineage>
        <taxon>Eukaryota</taxon>
        <taxon>Metazoa</taxon>
        <taxon>Ecdysozoa</taxon>
        <taxon>Arthropoda</taxon>
        <taxon>Chelicerata</taxon>
        <taxon>Arachnida</taxon>
        <taxon>Acari</taxon>
        <taxon>Acariformes</taxon>
        <taxon>Sarcoptiformes</taxon>
        <taxon>Astigmata</taxon>
        <taxon>Psoroptidia</taxon>
        <taxon>Analgoidea</taxon>
        <taxon>Pyroglyphidae</taxon>
        <taxon>Pyroglyphinae</taxon>
        <taxon>Euroglyphus</taxon>
    </lineage>
</organism>
<dbReference type="AlphaFoldDB" id="A0A1Y3B5R3"/>
<accession>A0A1Y3B5R3</accession>